<dbReference type="InterPro" id="IPR003593">
    <property type="entry name" value="AAA+_ATPase"/>
</dbReference>
<dbReference type="PANTHER" id="PTHR43394:SF1">
    <property type="entry name" value="ATP-BINDING CASSETTE SUB-FAMILY B MEMBER 10, MITOCHONDRIAL"/>
    <property type="match status" value="1"/>
</dbReference>
<dbReference type="PROSITE" id="PS50929">
    <property type="entry name" value="ABC_TM1F"/>
    <property type="match status" value="1"/>
</dbReference>
<evidence type="ECO:0000256" key="5">
    <source>
        <dbReference type="ARBA" id="ARBA00022741"/>
    </source>
</evidence>
<feature type="domain" description="ABC transmembrane type-1" evidence="11">
    <location>
        <begin position="22"/>
        <end position="302"/>
    </location>
</feature>
<dbReference type="InterPro" id="IPR027417">
    <property type="entry name" value="P-loop_NTPase"/>
</dbReference>
<evidence type="ECO:0000256" key="7">
    <source>
        <dbReference type="ARBA" id="ARBA00022989"/>
    </source>
</evidence>
<dbReference type="FunFam" id="3.40.50.300:FF:000221">
    <property type="entry name" value="Multidrug ABC transporter ATP-binding protein"/>
    <property type="match status" value="1"/>
</dbReference>
<dbReference type="PROSITE" id="PS00211">
    <property type="entry name" value="ABC_TRANSPORTER_1"/>
    <property type="match status" value="1"/>
</dbReference>
<gene>
    <name evidence="12" type="ORF">HMPREF0877_0516</name>
</gene>
<evidence type="ECO:0000256" key="8">
    <source>
        <dbReference type="ARBA" id="ARBA00023136"/>
    </source>
</evidence>
<comment type="subcellular location">
    <subcellularLocation>
        <location evidence="1">Cell membrane</location>
        <topology evidence="1">Multi-pass membrane protein</topology>
    </subcellularLocation>
</comment>
<dbReference type="GO" id="GO:0015421">
    <property type="term" value="F:ABC-type oligopeptide transporter activity"/>
    <property type="evidence" value="ECO:0007669"/>
    <property type="project" value="TreeGrafter"/>
</dbReference>
<dbReference type="GO" id="GO:0016887">
    <property type="term" value="F:ATP hydrolysis activity"/>
    <property type="evidence" value="ECO:0007669"/>
    <property type="project" value="InterPro"/>
</dbReference>
<keyword evidence="6 12" id="KW-0067">ATP-binding</keyword>
<feature type="transmembrane region" description="Helical" evidence="9">
    <location>
        <begin position="159"/>
        <end position="178"/>
    </location>
</feature>
<dbReference type="Gene3D" id="1.20.1560.10">
    <property type="entry name" value="ABC transporter type 1, transmembrane domain"/>
    <property type="match status" value="1"/>
</dbReference>
<dbReference type="GO" id="GO:0005886">
    <property type="term" value="C:plasma membrane"/>
    <property type="evidence" value="ECO:0007669"/>
    <property type="project" value="UniProtKB-SubCell"/>
</dbReference>
<protein>
    <submittedName>
        <fullName evidence="12">ABC transporter, ATP-binding protein</fullName>
    </submittedName>
</protein>
<dbReference type="SUPFAM" id="SSF52540">
    <property type="entry name" value="P-loop containing nucleoside triphosphate hydrolases"/>
    <property type="match status" value="1"/>
</dbReference>
<dbReference type="GO" id="GO:0005524">
    <property type="term" value="F:ATP binding"/>
    <property type="evidence" value="ECO:0007669"/>
    <property type="project" value="UniProtKB-KW"/>
</dbReference>
<dbReference type="InterPro" id="IPR011527">
    <property type="entry name" value="ABC1_TM_dom"/>
</dbReference>
<feature type="transmembrane region" description="Helical" evidence="9">
    <location>
        <begin position="59"/>
        <end position="80"/>
    </location>
</feature>
<keyword evidence="3" id="KW-1003">Cell membrane</keyword>
<evidence type="ECO:0000259" key="11">
    <source>
        <dbReference type="PROSITE" id="PS50929"/>
    </source>
</evidence>
<feature type="transmembrane region" description="Helical" evidence="9">
    <location>
        <begin position="130"/>
        <end position="153"/>
    </location>
</feature>
<dbReference type="InterPro" id="IPR039421">
    <property type="entry name" value="Type_1_exporter"/>
</dbReference>
<organism evidence="12 13">
    <name type="scientific">Weissella paramesenteroides ATCC 33313</name>
    <dbReference type="NCBI Taxonomy" id="585506"/>
    <lineage>
        <taxon>Bacteria</taxon>
        <taxon>Bacillati</taxon>
        <taxon>Bacillota</taxon>
        <taxon>Bacilli</taxon>
        <taxon>Lactobacillales</taxon>
        <taxon>Lactobacillaceae</taxon>
        <taxon>Weissella</taxon>
    </lineage>
</organism>
<dbReference type="Proteomes" id="UP000004528">
    <property type="component" value="Unassembled WGS sequence"/>
</dbReference>
<evidence type="ECO:0000313" key="12">
    <source>
        <dbReference type="EMBL" id="EER75303.1"/>
    </source>
</evidence>
<feature type="domain" description="ABC transporter" evidence="10">
    <location>
        <begin position="334"/>
        <end position="569"/>
    </location>
</feature>
<dbReference type="Gene3D" id="3.40.50.300">
    <property type="entry name" value="P-loop containing nucleotide triphosphate hydrolases"/>
    <property type="match status" value="1"/>
</dbReference>
<dbReference type="PANTHER" id="PTHR43394">
    <property type="entry name" value="ATP-DEPENDENT PERMEASE MDL1, MITOCHONDRIAL"/>
    <property type="match status" value="1"/>
</dbReference>
<dbReference type="Pfam" id="PF00664">
    <property type="entry name" value="ABC_membrane"/>
    <property type="match status" value="1"/>
</dbReference>
<keyword evidence="4 9" id="KW-0812">Transmembrane</keyword>
<feature type="transmembrane region" description="Helical" evidence="9">
    <location>
        <begin position="236"/>
        <end position="262"/>
    </location>
</feature>
<comment type="caution">
    <text evidence="12">The sequence shown here is derived from an EMBL/GenBank/DDBJ whole genome shotgun (WGS) entry which is preliminary data.</text>
</comment>
<dbReference type="HOGENOM" id="CLU_000604_84_3_9"/>
<evidence type="ECO:0000256" key="9">
    <source>
        <dbReference type="SAM" id="Phobius"/>
    </source>
</evidence>
<feature type="transmembrane region" description="Helical" evidence="9">
    <location>
        <begin position="282"/>
        <end position="305"/>
    </location>
</feature>
<sequence length="580" mass="64031">MGGNQMKLLKPFIGRYKLNLTIAILMVAISSVAMLLQPTLLSDIVQAITDDNMDKVNKIGIQLLVLAVIGLIAGILNTIFAARASQGISADVREATYRKIQTFSFANIEKISVGNLVVRLTNDITQIQNVLMLVLQPLMRMPILFVGGFILAMRSIPKLWWIVILMIVLVGFISYIVVKNLGKRFGKIQWLMDKVNAKAKENLQGVRVVKSFNQEANEEARFTDVSNELRDVNIQIGYIFALIMPAFMFVGQGLMVVAIYSVGNMIDAQPELLAQITGFTNYIMIIMNAIIIGGMMMSFATRAFVSMGRIQEVMNTEPEFTYENNESQNLDGSVEFDDVSFTYQDDDHPTLKHVSFKTLPGEMIGIVGATGSGKSTLAQLIPRIYDPSAGTVKVGGVDLKHVNEHSLRQTVSFVLQKATLFSGTIADNLRQGMATAQLSDMKRAANIAQAAEFIEQYDDNYEHVVEERSANFSGGQKQRLSIARGVIGQPKILILDDSTSALDARSEKLVKQALDEELGDTTTFIIAEKISSVINADNILVLDNGEMVAYGPHSELMQTSPVYQEIYATQKAKEAMNNEE</sequence>
<keyword evidence="5" id="KW-0547">Nucleotide-binding</keyword>
<evidence type="ECO:0000256" key="6">
    <source>
        <dbReference type="ARBA" id="ARBA00022840"/>
    </source>
</evidence>
<dbReference type="PROSITE" id="PS50893">
    <property type="entry name" value="ABC_TRANSPORTER_2"/>
    <property type="match status" value="1"/>
</dbReference>
<dbReference type="STRING" id="585506.HMPREF0877_0516"/>
<accession>C5R971</accession>
<keyword evidence="2" id="KW-0813">Transport</keyword>
<dbReference type="SUPFAM" id="SSF90123">
    <property type="entry name" value="ABC transporter transmembrane region"/>
    <property type="match status" value="1"/>
</dbReference>
<dbReference type="CDD" id="cd18548">
    <property type="entry name" value="ABC_6TM_Tm287_like"/>
    <property type="match status" value="1"/>
</dbReference>
<dbReference type="InterPro" id="IPR036640">
    <property type="entry name" value="ABC1_TM_sf"/>
</dbReference>
<reference evidence="12 13" key="1">
    <citation type="submission" date="2009-04" db="EMBL/GenBank/DDBJ databases">
        <authorList>
            <person name="Qin X."/>
            <person name="Bachman B."/>
            <person name="Battles P."/>
            <person name="Bell A."/>
            <person name="Bess C."/>
            <person name="Bickham C."/>
            <person name="Chaboub L."/>
            <person name="Chen D."/>
            <person name="Coyle M."/>
            <person name="Deiros D.R."/>
            <person name="Dinh H."/>
            <person name="Forbes L."/>
            <person name="Fowler G."/>
            <person name="Francisco L."/>
            <person name="Fu Q."/>
            <person name="Gubbala S."/>
            <person name="Hale W."/>
            <person name="Han Y."/>
            <person name="Hemphill L."/>
            <person name="Highlander S.K."/>
            <person name="Hirani K."/>
            <person name="Hogues M."/>
            <person name="Jackson L."/>
            <person name="Jakkamsetti A."/>
            <person name="Javaid M."/>
            <person name="Jiang H."/>
            <person name="Korchina V."/>
            <person name="Kovar C."/>
            <person name="Lara F."/>
            <person name="Lee S."/>
            <person name="Mata R."/>
            <person name="Mathew T."/>
            <person name="Moen C."/>
            <person name="Morales K."/>
            <person name="Munidasa M."/>
            <person name="Nazareth L."/>
            <person name="Ngo R."/>
            <person name="Nguyen L."/>
            <person name="Okwuonu G."/>
            <person name="Ongeri F."/>
            <person name="Patil S."/>
            <person name="Petrosino J."/>
            <person name="Pham C."/>
            <person name="Pham P."/>
            <person name="Pu L.-L."/>
            <person name="Puazo M."/>
            <person name="Raj R."/>
            <person name="Reid J."/>
            <person name="Rouhana J."/>
            <person name="Saada N."/>
            <person name="Shang Y."/>
            <person name="Simmons D."/>
            <person name="Thornton R."/>
            <person name="Warren J."/>
            <person name="Weissenberger G."/>
            <person name="Zhang J."/>
            <person name="Zhang L."/>
            <person name="Zhou C."/>
            <person name="Zhu D."/>
            <person name="Muzny D."/>
            <person name="Worley K."/>
            <person name="Gibbs R."/>
        </authorList>
    </citation>
    <scope>NUCLEOTIDE SEQUENCE [LARGE SCALE GENOMIC DNA]</scope>
    <source>
        <strain evidence="12 13">ATCC 33313</strain>
    </source>
</reference>
<evidence type="ECO:0000313" key="13">
    <source>
        <dbReference type="Proteomes" id="UP000004528"/>
    </source>
</evidence>
<keyword evidence="7 9" id="KW-1133">Transmembrane helix</keyword>
<proteinExistence type="predicted"/>
<dbReference type="InterPro" id="IPR003439">
    <property type="entry name" value="ABC_transporter-like_ATP-bd"/>
</dbReference>
<dbReference type="InterPro" id="IPR017871">
    <property type="entry name" value="ABC_transporter-like_CS"/>
</dbReference>
<dbReference type="EMBL" id="ACKU01000007">
    <property type="protein sequence ID" value="EER75303.1"/>
    <property type="molecule type" value="Genomic_DNA"/>
</dbReference>
<keyword evidence="13" id="KW-1185">Reference proteome</keyword>
<dbReference type="SMART" id="SM00382">
    <property type="entry name" value="AAA"/>
    <property type="match status" value="1"/>
</dbReference>
<evidence type="ECO:0000256" key="2">
    <source>
        <dbReference type="ARBA" id="ARBA00022448"/>
    </source>
</evidence>
<evidence type="ECO:0000256" key="4">
    <source>
        <dbReference type="ARBA" id="ARBA00022692"/>
    </source>
</evidence>
<evidence type="ECO:0000256" key="3">
    <source>
        <dbReference type="ARBA" id="ARBA00022475"/>
    </source>
</evidence>
<evidence type="ECO:0000259" key="10">
    <source>
        <dbReference type="PROSITE" id="PS50893"/>
    </source>
</evidence>
<keyword evidence="8 9" id="KW-0472">Membrane</keyword>
<feature type="transmembrane region" description="Helical" evidence="9">
    <location>
        <begin position="20"/>
        <end position="39"/>
    </location>
</feature>
<dbReference type="eggNOG" id="COG1132">
    <property type="taxonomic scope" value="Bacteria"/>
</dbReference>
<name>C5R971_WEIPA</name>
<evidence type="ECO:0000256" key="1">
    <source>
        <dbReference type="ARBA" id="ARBA00004651"/>
    </source>
</evidence>
<dbReference type="AlphaFoldDB" id="C5R971"/>
<dbReference type="Pfam" id="PF00005">
    <property type="entry name" value="ABC_tran"/>
    <property type="match status" value="1"/>
</dbReference>